<dbReference type="HOGENOM" id="CLU_2620915_0_0_0"/>
<protein>
    <submittedName>
        <fullName evidence="1">Uncharacterized protein</fullName>
    </submittedName>
</protein>
<organism evidence="1 2">
    <name type="scientific">Thermotoga petrophila (strain ATCC BAA-489 / DSM 13996 / JCM 10882 / RKU-10)</name>
    <name type="common">Thermotoga naphthophila</name>
    <dbReference type="NCBI Taxonomy" id="590168"/>
    <lineage>
        <taxon>Bacteria</taxon>
        <taxon>Thermotogati</taxon>
        <taxon>Thermotogota</taxon>
        <taxon>Thermotogae</taxon>
        <taxon>Thermotogales</taxon>
        <taxon>Thermotogaceae</taxon>
        <taxon>Thermotoga</taxon>
    </lineage>
</organism>
<dbReference type="EMBL" id="CP001839">
    <property type="protein sequence ID" value="ADA67480.1"/>
    <property type="molecule type" value="Genomic_DNA"/>
</dbReference>
<proteinExistence type="predicted"/>
<accession>D2C426</accession>
<dbReference type="AlphaFoldDB" id="D2C426"/>
<gene>
    <name evidence="1" type="ordered locus">Tnap_1398</name>
</gene>
<evidence type="ECO:0000313" key="2">
    <source>
        <dbReference type="Proteomes" id="UP000000940"/>
    </source>
</evidence>
<evidence type="ECO:0000313" key="1">
    <source>
        <dbReference type="EMBL" id="ADA67480.1"/>
    </source>
</evidence>
<reference evidence="1 2" key="1">
    <citation type="submission" date="2009-12" db="EMBL/GenBank/DDBJ databases">
        <title>Complete sequence of Thermotoga petrophila RKU-1.</title>
        <authorList>
            <consortium name="US DOE Joint Genome Institute"/>
            <person name="Lucas S."/>
            <person name="Copeland A."/>
            <person name="Lapidus A."/>
            <person name="Glavina del Rio T."/>
            <person name="Dalin E."/>
            <person name="Tice H."/>
            <person name="Bruce D."/>
            <person name="Goodwin L."/>
            <person name="Pitluck S."/>
            <person name="Munk A.C."/>
            <person name="Brettin T."/>
            <person name="Detter J.C."/>
            <person name="Han C."/>
            <person name="Tapia R."/>
            <person name="Larimer F."/>
            <person name="Land M."/>
            <person name="Hauser L."/>
            <person name="Kyrpides N."/>
            <person name="Mikhailova N."/>
            <person name="Nelson K.E."/>
            <person name="Gogarten J.P."/>
            <person name="Noll K.M."/>
        </authorList>
    </citation>
    <scope>NUCLEOTIDE SEQUENCE [LARGE SCALE GENOMIC DNA]</scope>
    <source>
        <strain evidence="2">ATCC BAA-489 / DSM 13996 / JCM 10882 / RKU-10</strain>
    </source>
</reference>
<sequence>MMLDNTLKAKSIFVLCIQTRLVPIIHKVGDVCTWHWKIDTEYAITGNEKFHAPFWYRKLCVKKGIMDDMKRQYEENLW</sequence>
<dbReference type="Proteomes" id="UP000000940">
    <property type="component" value="Chromosome"/>
</dbReference>
<keyword evidence="2" id="KW-1185">Reference proteome</keyword>
<dbReference type="KEGG" id="tnp:Tnap_1398"/>
<name>D2C426_THEP2</name>